<dbReference type="RefSeq" id="WP_190941350.1">
    <property type="nucleotide sequence ID" value="NZ_CP038042.1"/>
</dbReference>
<evidence type="ECO:0000313" key="1">
    <source>
        <dbReference type="EMBL" id="QEU09067.1"/>
    </source>
</evidence>
<dbReference type="Proteomes" id="UP000324507">
    <property type="component" value="Chromosome"/>
</dbReference>
<name>A0A5P2QSM3_9RHOB</name>
<gene>
    <name evidence="1" type="ORF">FOB51_14255</name>
</gene>
<proteinExistence type="predicted"/>
<sequence length="63" mass="7609">MWRDVLLIAITIYLMRQWYGRHYRLIHGEPKYERVETKDGGYADVFLGFDRWSGVRKLFSRAA</sequence>
<dbReference type="EMBL" id="CP044081">
    <property type="protein sequence ID" value="QEU09067.1"/>
    <property type="molecule type" value="Genomic_DNA"/>
</dbReference>
<reference evidence="1 2" key="1">
    <citation type="submission" date="2019-09" db="EMBL/GenBank/DDBJ databases">
        <title>FDA dAtabase for Regulatory Grade micrObial Sequences (FDA-ARGOS): Supporting development and validation of Infectious Disease Dx tests.</title>
        <authorList>
            <person name="Sciortino C."/>
            <person name="Tallon L."/>
            <person name="Sadzewicz L."/>
            <person name="Vavikolanu K."/>
            <person name="Mehta A."/>
            <person name="Aluvathingal J."/>
            <person name="Nadendla S."/>
            <person name="Nandy P."/>
            <person name="Geyer C."/>
            <person name="Yan Y."/>
            <person name="Sichtig H."/>
        </authorList>
    </citation>
    <scope>NUCLEOTIDE SEQUENCE [LARGE SCALE GENOMIC DNA]</scope>
    <source>
        <strain evidence="1 2">FDAARGOS_643</strain>
    </source>
</reference>
<dbReference type="AlphaFoldDB" id="A0A5P2QSM3"/>
<evidence type="ECO:0000313" key="2">
    <source>
        <dbReference type="Proteomes" id="UP000324507"/>
    </source>
</evidence>
<protein>
    <submittedName>
        <fullName evidence="1">Uncharacterized protein</fullName>
    </submittedName>
</protein>
<organism evidence="1 2">
    <name type="scientific">Paracoccus yeei</name>
    <dbReference type="NCBI Taxonomy" id="147645"/>
    <lineage>
        <taxon>Bacteria</taxon>
        <taxon>Pseudomonadati</taxon>
        <taxon>Pseudomonadota</taxon>
        <taxon>Alphaproteobacteria</taxon>
        <taxon>Rhodobacterales</taxon>
        <taxon>Paracoccaceae</taxon>
        <taxon>Paracoccus</taxon>
    </lineage>
</organism>
<accession>A0A5P2QSM3</accession>